<feature type="transmembrane region" description="Helical" evidence="6">
    <location>
        <begin position="30"/>
        <end position="53"/>
    </location>
</feature>
<dbReference type="PRINTS" id="PR01437">
    <property type="entry name" value="NUOXDRDTASE4"/>
</dbReference>
<dbReference type="PANTHER" id="PTHR43507">
    <property type="entry name" value="NADH-UBIQUINONE OXIDOREDUCTASE CHAIN 4"/>
    <property type="match status" value="1"/>
</dbReference>
<dbReference type="GO" id="GO:0042773">
    <property type="term" value="P:ATP synthesis coupled electron transport"/>
    <property type="evidence" value="ECO:0007669"/>
    <property type="project" value="InterPro"/>
</dbReference>
<evidence type="ECO:0000256" key="1">
    <source>
        <dbReference type="ARBA" id="ARBA00004141"/>
    </source>
</evidence>
<comment type="subcellular location">
    <subcellularLocation>
        <location evidence="1">Membrane</location>
        <topology evidence="1">Multi-pass membrane protein</topology>
    </subcellularLocation>
</comment>
<accession>A0A8J7YR23</accession>
<protein>
    <submittedName>
        <fullName evidence="8">NuoM family protein</fullName>
    </submittedName>
</protein>
<evidence type="ECO:0000259" key="7">
    <source>
        <dbReference type="Pfam" id="PF00361"/>
    </source>
</evidence>
<dbReference type="EMBL" id="JAGVSJ010000002">
    <property type="protein sequence ID" value="MBX8631148.1"/>
    <property type="molecule type" value="Genomic_DNA"/>
</dbReference>
<dbReference type="GO" id="GO:0008137">
    <property type="term" value="F:NADH dehydrogenase (ubiquinone) activity"/>
    <property type="evidence" value="ECO:0007669"/>
    <property type="project" value="InterPro"/>
</dbReference>
<name>A0A8J7YR23_9ARCH</name>
<dbReference type="GO" id="GO:0016020">
    <property type="term" value="C:membrane"/>
    <property type="evidence" value="ECO:0007669"/>
    <property type="project" value="UniProtKB-SubCell"/>
</dbReference>
<feature type="transmembrane region" description="Helical" evidence="6">
    <location>
        <begin position="6"/>
        <end position="23"/>
    </location>
</feature>
<dbReference type="InterPro" id="IPR010227">
    <property type="entry name" value="NADH_Q_OxRdtase_chainM/4"/>
</dbReference>
<dbReference type="Pfam" id="PF00361">
    <property type="entry name" value="Proton_antipo_M"/>
    <property type="match status" value="1"/>
</dbReference>
<evidence type="ECO:0000256" key="6">
    <source>
        <dbReference type="SAM" id="Phobius"/>
    </source>
</evidence>
<dbReference type="AlphaFoldDB" id="A0A8J7YR23"/>
<feature type="transmembrane region" description="Helical" evidence="6">
    <location>
        <begin position="282"/>
        <end position="301"/>
    </location>
</feature>
<keyword evidence="5 6" id="KW-0472">Membrane</keyword>
<evidence type="ECO:0000313" key="8">
    <source>
        <dbReference type="EMBL" id="MBX8631148.1"/>
    </source>
</evidence>
<keyword evidence="3 6" id="KW-0812">Transmembrane</keyword>
<feature type="transmembrane region" description="Helical" evidence="6">
    <location>
        <begin position="313"/>
        <end position="331"/>
    </location>
</feature>
<dbReference type="GO" id="GO:0003954">
    <property type="term" value="F:NADH dehydrogenase activity"/>
    <property type="evidence" value="ECO:0007669"/>
    <property type="project" value="TreeGrafter"/>
</dbReference>
<gene>
    <name evidence="8" type="ORF">J9259_01300</name>
</gene>
<feature type="transmembrane region" description="Helical" evidence="6">
    <location>
        <begin position="351"/>
        <end position="368"/>
    </location>
</feature>
<evidence type="ECO:0000256" key="5">
    <source>
        <dbReference type="ARBA" id="ARBA00023136"/>
    </source>
</evidence>
<comment type="similarity">
    <text evidence="2">Belongs to the complex I subunit 4 family.</text>
</comment>
<organism evidence="8 9">
    <name type="scientific">Candidatus Sysuiplasma superficiale</name>
    <dbReference type="NCBI Taxonomy" id="2823368"/>
    <lineage>
        <taxon>Archaea</taxon>
        <taxon>Methanobacteriati</taxon>
        <taxon>Thermoplasmatota</taxon>
        <taxon>Thermoplasmata</taxon>
        <taxon>Candidatus Sysuiplasmatales</taxon>
        <taxon>Candidatus Sysuiplasmataceae</taxon>
        <taxon>Candidatus Sysuiplasma</taxon>
    </lineage>
</organism>
<dbReference type="NCBIfam" id="TIGR01972">
    <property type="entry name" value="NDH_I_M"/>
    <property type="match status" value="1"/>
</dbReference>
<evidence type="ECO:0000256" key="2">
    <source>
        <dbReference type="ARBA" id="ARBA00009025"/>
    </source>
</evidence>
<dbReference type="GO" id="GO:0048039">
    <property type="term" value="F:ubiquinone binding"/>
    <property type="evidence" value="ECO:0007669"/>
    <property type="project" value="TreeGrafter"/>
</dbReference>
<feature type="transmembrane region" description="Helical" evidence="6">
    <location>
        <begin position="111"/>
        <end position="129"/>
    </location>
</feature>
<dbReference type="InterPro" id="IPR003918">
    <property type="entry name" value="NADH_UbQ_OxRdtase"/>
</dbReference>
<feature type="transmembrane region" description="Helical" evidence="6">
    <location>
        <begin position="135"/>
        <end position="152"/>
    </location>
</feature>
<reference evidence="8" key="1">
    <citation type="submission" date="2021-04" db="EMBL/GenBank/DDBJ databases">
        <title>Genomic insights into ecological role and evolution of a novel Thermoplasmata order Candidatus Sysuiplasmatales.</title>
        <authorList>
            <person name="Yuan Y."/>
        </authorList>
    </citation>
    <scope>NUCLEOTIDE SEQUENCE</scope>
    <source>
        <strain evidence="8">YP2-bin.285</strain>
    </source>
</reference>
<feature type="transmembrane region" description="Helical" evidence="6">
    <location>
        <begin position="208"/>
        <end position="227"/>
    </location>
</feature>
<evidence type="ECO:0000256" key="3">
    <source>
        <dbReference type="ARBA" id="ARBA00022692"/>
    </source>
</evidence>
<comment type="caution">
    <text evidence="8">The sequence shown here is derived from an EMBL/GenBank/DDBJ whole genome shotgun (WGS) entry which is preliminary data.</text>
</comment>
<evidence type="ECO:0000256" key="4">
    <source>
        <dbReference type="ARBA" id="ARBA00022989"/>
    </source>
</evidence>
<evidence type="ECO:0000313" key="9">
    <source>
        <dbReference type="Proteomes" id="UP000716004"/>
    </source>
</evidence>
<feature type="transmembrane region" description="Helical" evidence="6">
    <location>
        <begin position="417"/>
        <end position="443"/>
    </location>
</feature>
<dbReference type="Proteomes" id="UP000716004">
    <property type="component" value="Unassembled WGS sequence"/>
</dbReference>
<feature type="transmembrane region" description="Helical" evidence="6">
    <location>
        <begin position="164"/>
        <end position="184"/>
    </location>
</feature>
<feature type="domain" description="NADH:quinone oxidoreductase/Mrp antiporter transmembrane" evidence="7">
    <location>
        <begin position="130"/>
        <end position="437"/>
    </location>
</feature>
<dbReference type="InterPro" id="IPR001750">
    <property type="entry name" value="ND/Mrp_TM"/>
</dbReference>
<feature type="transmembrane region" description="Helical" evidence="6">
    <location>
        <begin position="389"/>
        <end position="411"/>
    </location>
</feature>
<dbReference type="PANTHER" id="PTHR43507:SF1">
    <property type="entry name" value="NADH-UBIQUINONE OXIDOREDUCTASE CHAIN 4"/>
    <property type="match status" value="1"/>
</dbReference>
<feature type="transmembrane region" description="Helical" evidence="6">
    <location>
        <begin position="73"/>
        <end position="99"/>
    </location>
</feature>
<feature type="transmembrane region" description="Helical" evidence="6">
    <location>
        <begin position="471"/>
        <end position="491"/>
    </location>
</feature>
<sequence length="510" mass="57131">MFLISLMLAFLLAGFVVLIAMPADLRKNRIVAAFFSAVPLILGVYMLFSFNYGNPAYQFSEHYTWISTAYFRISYAVGVDGIALPMVFLTVLVSFLVVLFSWDVGHRSNQYFSMILLVEAGVLGVFTTLNYFIFYIFWELVLVPMYFVILIWGSEKRVYSATKFFIYTHASSLVMLLSFFALYFEYHSMFPGRPFTFSITRIAQVSPLFPHFFQIIVFFGLMFGFIVKMPVFPFHTWLPDAHTDAPTGGSVMLASLLLKMGSYGLIRIAVPTLPYGAKYFEYLIVVLAVISILYGAWVSMAQKDLKRMIANSSISHMGLVLLAIAAAIFTLNPKTGYINPIGITVADFQMFAHGLITAVLFMSAGVIQHHAGTRDMDRLGGLARRMPTLATLMMGGFLASLGMPGMVGFAAEFSVFYVTYLSFGLLLIIPIFTVVITAGYYIWSMQRSIFGKDSAEIEMGNVHDSNWYESLPMAILIVIIVAFGVLPWFMFNPISMSVIHYYSLMAGALK</sequence>
<proteinExistence type="inferred from homology"/>
<dbReference type="GO" id="GO:0015990">
    <property type="term" value="P:electron transport coupled proton transport"/>
    <property type="evidence" value="ECO:0007669"/>
    <property type="project" value="TreeGrafter"/>
</dbReference>
<keyword evidence="4 6" id="KW-1133">Transmembrane helix</keyword>